<keyword evidence="3" id="KW-1185">Reference proteome</keyword>
<dbReference type="AlphaFoldDB" id="A0A6V7HFT1"/>
<sequence>MFLFNSRNSHCLVFFFFFFFLVFSALVEIQIGSMQRDSDDDEGSKICQMEYQVTKKMPGKCFKLSRGITGCVSGDYVNPFHPDCF</sequence>
<evidence type="ECO:0000313" key="3">
    <source>
        <dbReference type="Proteomes" id="UP000752696"/>
    </source>
</evidence>
<dbReference type="OrthoDB" id="6626870at2759"/>
<feature type="chain" id="PRO_5028273055" description="Kazal-like domain-containing protein" evidence="1">
    <location>
        <begin position="25"/>
        <end position="85"/>
    </location>
</feature>
<evidence type="ECO:0000313" key="2">
    <source>
        <dbReference type="EMBL" id="CAD1478323.1"/>
    </source>
</evidence>
<gene>
    <name evidence="2" type="ORF">MHI_LOCUS789411</name>
</gene>
<reference evidence="2" key="1">
    <citation type="submission" date="2020-07" db="EMBL/GenBank/DDBJ databases">
        <authorList>
            <person name="Nazaruddin N."/>
        </authorList>
    </citation>
    <scope>NUCLEOTIDE SEQUENCE</scope>
</reference>
<keyword evidence="1" id="KW-0732">Signal</keyword>
<dbReference type="EMBL" id="CAJDYZ010010678">
    <property type="protein sequence ID" value="CAD1478323.1"/>
    <property type="molecule type" value="Genomic_DNA"/>
</dbReference>
<comment type="caution">
    <text evidence="2">The sequence shown here is derived from an EMBL/GenBank/DDBJ whole genome shotgun (WGS) entry which is preliminary data.</text>
</comment>
<proteinExistence type="predicted"/>
<organism evidence="2 3">
    <name type="scientific">Heterotrigona itama</name>
    <dbReference type="NCBI Taxonomy" id="395501"/>
    <lineage>
        <taxon>Eukaryota</taxon>
        <taxon>Metazoa</taxon>
        <taxon>Ecdysozoa</taxon>
        <taxon>Arthropoda</taxon>
        <taxon>Hexapoda</taxon>
        <taxon>Insecta</taxon>
        <taxon>Pterygota</taxon>
        <taxon>Neoptera</taxon>
        <taxon>Endopterygota</taxon>
        <taxon>Hymenoptera</taxon>
        <taxon>Apocrita</taxon>
        <taxon>Aculeata</taxon>
        <taxon>Apoidea</taxon>
        <taxon>Anthophila</taxon>
        <taxon>Apidae</taxon>
        <taxon>Heterotrigona</taxon>
    </lineage>
</organism>
<evidence type="ECO:0000256" key="1">
    <source>
        <dbReference type="SAM" id="SignalP"/>
    </source>
</evidence>
<feature type="signal peptide" evidence="1">
    <location>
        <begin position="1"/>
        <end position="24"/>
    </location>
</feature>
<accession>A0A6V7HFT1</accession>
<dbReference type="Proteomes" id="UP000752696">
    <property type="component" value="Unassembled WGS sequence"/>
</dbReference>
<name>A0A6V7HFT1_9HYME</name>
<protein>
    <recommendedName>
        <fullName evidence="4">Kazal-like domain-containing protein</fullName>
    </recommendedName>
</protein>
<evidence type="ECO:0008006" key="4">
    <source>
        <dbReference type="Google" id="ProtNLM"/>
    </source>
</evidence>